<dbReference type="CDD" id="cd01392">
    <property type="entry name" value="HTH_LacI"/>
    <property type="match status" value="1"/>
</dbReference>
<dbReference type="SUPFAM" id="SSF53822">
    <property type="entry name" value="Periplasmic binding protein-like I"/>
    <property type="match status" value="1"/>
</dbReference>
<dbReference type="InterPro" id="IPR046335">
    <property type="entry name" value="LacI/GalR-like_sensor"/>
</dbReference>
<name>A0ABV9NSJ5_9BACI</name>
<organism evidence="5 6">
    <name type="scientific">Bacillus daqingensis</name>
    <dbReference type="NCBI Taxonomy" id="872396"/>
    <lineage>
        <taxon>Bacteria</taxon>
        <taxon>Bacillati</taxon>
        <taxon>Bacillota</taxon>
        <taxon>Bacilli</taxon>
        <taxon>Bacillales</taxon>
        <taxon>Bacillaceae</taxon>
        <taxon>Bacillus</taxon>
    </lineage>
</organism>
<dbReference type="GO" id="GO:0003677">
    <property type="term" value="F:DNA binding"/>
    <property type="evidence" value="ECO:0007669"/>
    <property type="project" value="UniProtKB-KW"/>
</dbReference>
<dbReference type="SMART" id="SM00354">
    <property type="entry name" value="HTH_LACI"/>
    <property type="match status" value="1"/>
</dbReference>
<gene>
    <name evidence="5" type="ORF">ACFO4L_06890</name>
</gene>
<dbReference type="PROSITE" id="PS00356">
    <property type="entry name" value="HTH_LACI_1"/>
    <property type="match status" value="1"/>
</dbReference>
<keyword evidence="6" id="KW-1185">Reference proteome</keyword>
<evidence type="ECO:0000256" key="2">
    <source>
        <dbReference type="ARBA" id="ARBA00023125"/>
    </source>
</evidence>
<dbReference type="Gene3D" id="3.40.50.2300">
    <property type="match status" value="2"/>
</dbReference>
<evidence type="ECO:0000313" key="6">
    <source>
        <dbReference type="Proteomes" id="UP001595896"/>
    </source>
</evidence>
<reference evidence="6" key="1">
    <citation type="journal article" date="2019" name="Int. J. Syst. Evol. Microbiol.">
        <title>The Global Catalogue of Microorganisms (GCM) 10K type strain sequencing project: providing services to taxonomists for standard genome sequencing and annotation.</title>
        <authorList>
            <consortium name="The Broad Institute Genomics Platform"/>
            <consortium name="The Broad Institute Genome Sequencing Center for Infectious Disease"/>
            <person name="Wu L."/>
            <person name="Ma J."/>
        </authorList>
    </citation>
    <scope>NUCLEOTIDE SEQUENCE [LARGE SCALE GENOMIC DNA]</scope>
    <source>
        <strain evidence="6">JCM 12165</strain>
    </source>
</reference>
<dbReference type="InterPro" id="IPR010982">
    <property type="entry name" value="Lambda_DNA-bd_dom_sf"/>
</dbReference>
<dbReference type="Proteomes" id="UP001595896">
    <property type="component" value="Unassembled WGS sequence"/>
</dbReference>
<dbReference type="Pfam" id="PF13377">
    <property type="entry name" value="Peripla_BP_3"/>
    <property type="match status" value="1"/>
</dbReference>
<keyword evidence="1" id="KW-0805">Transcription regulation</keyword>
<dbReference type="Gene3D" id="1.10.260.40">
    <property type="entry name" value="lambda repressor-like DNA-binding domains"/>
    <property type="match status" value="1"/>
</dbReference>
<dbReference type="RefSeq" id="WP_377908958.1">
    <property type="nucleotide sequence ID" value="NZ_JBHSGK010000005.1"/>
</dbReference>
<dbReference type="PANTHER" id="PTHR30146:SF154">
    <property type="entry name" value="TRANSCRIPTION REGULATOR, MEMBER OF GALR FAMILY"/>
    <property type="match status" value="1"/>
</dbReference>
<dbReference type="PANTHER" id="PTHR30146">
    <property type="entry name" value="LACI-RELATED TRANSCRIPTIONAL REPRESSOR"/>
    <property type="match status" value="1"/>
</dbReference>
<feature type="domain" description="HTH lacI-type" evidence="4">
    <location>
        <begin position="4"/>
        <end position="59"/>
    </location>
</feature>
<evidence type="ECO:0000259" key="4">
    <source>
        <dbReference type="PROSITE" id="PS50932"/>
    </source>
</evidence>
<evidence type="ECO:0000256" key="1">
    <source>
        <dbReference type="ARBA" id="ARBA00023015"/>
    </source>
</evidence>
<dbReference type="InterPro" id="IPR000843">
    <property type="entry name" value="HTH_LacI"/>
</dbReference>
<accession>A0ABV9NSJ5</accession>
<dbReference type="PROSITE" id="PS50932">
    <property type="entry name" value="HTH_LACI_2"/>
    <property type="match status" value="1"/>
</dbReference>
<dbReference type="EMBL" id="JBHSGK010000005">
    <property type="protein sequence ID" value="MFC4736308.1"/>
    <property type="molecule type" value="Genomic_DNA"/>
</dbReference>
<protein>
    <submittedName>
        <fullName evidence="5">LacI family DNA-binding transcriptional regulator</fullName>
    </submittedName>
</protein>
<comment type="caution">
    <text evidence="5">The sequence shown here is derived from an EMBL/GenBank/DDBJ whole genome shotgun (WGS) entry which is preliminary data.</text>
</comment>
<evidence type="ECO:0000313" key="5">
    <source>
        <dbReference type="EMBL" id="MFC4736308.1"/>
    </source>
</evidence>
<dbReference type="Pfam" id="PF00356">
    <property type="entry name" value="LacI"/>
    <property type="match status" value="1"/>
</dbReference>
<evidence type="ECO:0000256" key="3">
    <source>
        <dbReference type="ARBA" id="ARBA00023163"/>
    </source>
</evidence>
<proteinExistence type="predicted"/>
<dbReference type="CDD" id="cd19977">
    <property type="entry name" value="PBP1_EndR-like"/>
    <property type="match status" value="1"/>
</dbReference>
<dbReference type="SUPFAM" id="SSF47413">
    <property type="entry name" value="lambda repressor-like DNA-binding domains"/>
    <property type="match status" value="1"/>
</dbReference>
<keyword evidence="3" id="KW-0804">Transcription</keyword>
<keyword evidence="2 5" id="KW-0238">DNA-binding</keyword>
<sequence length="339" mass="38756">MKKVTLQDVADHAAVSKSTVSQYLNGRYTYMGEQTKRRIEESIRTLQYQPNAIARSLKQKKTTTIGVIMANILHRVSTQTSRAIEDFCHAKGYHVILCNADDDSEKEKQYIEMLKAKQVDGFIIYPTASNEEMYKSLLDEKYPVVFLDRKVKALSIPTLTLRNEEAMDWAIEHLKNQGNESIAYISSPLTISPRTERYDGFLSSMKRHGLTIQQDLIYTDKLSDSTSFLKKIFSPGHFPDAILSSNDRSLVPVLDYLKKTFKGVPEHLSILTFDEVEYAEFFQPSITTVEQPAFEMGTKAAELLIDQIDHDGLQHLDDYYFGFQGKLNIRESSLKRGRD</sequence>
<dbReference type="InterPro" id="IPR028082">
    <property type="entry name" value="Peripla_BP_I"/>
</dbReference>